<organism evidence="8 9">
    <name type="scientific">Microthlaspi erraticum</name>
    <dbReference type="NCBI Taxonomy" id="1685480"/>
    <lineage>
        <taxon>Eukaryota</taxon>
        <taxon>Viridiplantae</taxon>
        <taxon>Streptophyta</taxon>
        <taxon>Embryophyta</taxon>
        <taxon>Tracheophyta</taxon>
        <taxon>Spermatophyta</taxon>
        <taxon>Magnoliopsida</taxon>
        <taxon>eudicotyledons</taxon>
        <taxon>Gunneridae</taxon>
        <taxon>Pentapetalae</taxon>
        <taxon>rosids</taxon>
        <taxon>malvids</taxon>
        <taxon>Brassicales</taxon>
        <taxon>Brassicaceae</taxon>
        <taxon>Coluteocarpeae</taxon>
        <taxon>Microthlaspi</taxon>
    </lineage>
</organism>
<dbReference type="PANTHER" id="PTHR31973">
    <property type="entry name" value="POLYPROTEIN, PUTATIVE-RELATED"/>
    <property type="match status" value="1"/>
</dbReference>
<feature type="domain" description="SWIM-type" evidence="7">
    <location>
        <begin position="478"/>
        <end position="519"/>
    </location>
</feature>
<dbReference type="Pfam" id="PF04434">
    <property type="entry name" value="SWIM"/>
    <property type="match status" value="1"/>
</dbReference>
<evidence type="ECO:0000313" key="9">
    <source>
        <dbReference type="Proteomes" id="UP000467841"/>
    </source>
</evidence>
<keyword evidence="2 4" id="KW-0863">Zinc-finger</keyword>
<proteinExistence type="predicted"/>
<feature type="region of interest" description="Disordered" evidence="5">
    <location>
        <begin position="563"/>
        <end position="584"/>
    </location>
</feature>
<gene>
    <name evidence="8" type="ORF">MERR_LOCUS11213</name>
</gene>
<dbReference type="AlphaFoldDB" id="A0A6D2I6P7"/>
<evidence type="ECO:0000259" key="7">
    <source>
        <dbReference type="PROSITE" id="PS50966"/>
    </source>
</evidence>
<feature type="compositionally biased region" description="Basic residues" evidence="5">
    <location>
        <begin position="572"/>
        <end position="583"/>
    </location>
</feature>
<evidence type="ECO:0000256" key="5">
    <source>
        <dbReference type="SAM" id="MobiDB-lite"/>
    </source>
</evidence>
<dbReference type="InterPro" id="IPR001878">
    <property type="entry name" value="Znf_CCHC"/>
</dbReference>
<evidence type="ECO:0000256" key="2">
    <source>
        <dbReference type="ARBA" id="ARBA00022771"/>
    </source>
</evidence>
<comment type="caution">
    <text evidence="8">The sequence shown here is derived from an EMBL/GenBank/DDBJ whole genome shotgun (WGS) entry which is preliminary data.</text>
</comment>
<dbReference type="PROSITE" id="PS50966">
    <property type="entry name" value="ZF_SWIM"/>
    <property type="match status" value="1"/>
</dbReference>
<reference evidence="8" key="1">
    <citation type="submission" date="2020-01" db="EMBL/GenBank/DDBJ databases">
        <authorList>
            <person name="Mishra B."/>
        </authorList>
    </citation>
    <scope>NUCLEOTIDE SEQUENCE [LARGE SCALE GENOMIC DNA]</scope>
</reference>
<evidence type="ECO:0000256" key="4">
    <source>
        <dbReference type="PROSITE-ProRule" id="PRU00047"/>
    </source>
</evidence>
<keyword evidence="3" id="KW-0862">Zinc</keyword>
<sequence length="652" mass="74604">MRSTAIVETYQNSDKVDVFDRFYVCFDKLRSRWKSSCRPMLGLDGTFLKTGVEGCLFTALDHGPNNQIYPVIWAVVQSETGENWTWFMKLIKTDLGLEDGSGCYIQLLSKDEGVLGQSRGGTQQLREGANGRSHLIQEDRIKEEMFILNGPITFSHPAAWGMDQWEGAIRPKWMGMGEAAPGVLPCHWLHAEARCRVLKLLCIRGEDLDGYAIRSILWRFWLVIFHAGKALLESNLSRKGELCHRTGGWCTQDIHAQLLSCAIVRRCPSLLQRCGKNSERRDCSLGRVNIIRRYDPTNSEVRSMSEGRSGYCVFPGAGLFTAVKDVLPNAEHRICVKHIVENLKGLLKMLVWKISRSCNLIDYRDNLKKLRKYDLDLYESVMNEEPRIWSLAFYKLGSYCDNVENNSTESFNSNISKAIGKALILETIKRLAMARNAKRNKKSERWNGRYSKYVKLVLAELKKNAEKCSVTPATHGRYEVDLFGQRHYVNLKNKTCTCVKWQISRILCEHAYGVIIDQCFDTDDYGNECFSTTKWRDCYSDNLEPMRRPSFWINRSSYRLVTAPPEPETPGRKKSKKIRKRVKGKFESPKKKKKVVQKPGKRGRVMHCSKCGETGHNAAGCKIHPKKKMKMKEVASDQIAILFFIFVVGLCI</sequence>
<dbReference type="InterPro" id="IPR007527">
    <property type="entry name" value="Znf_SWIM"/>
</dbReference>
<keyword evidence="9" id="KW-1185">Reference proteome</keyword>
<dbReference type="SMART" id="SM00575">
    <property type="entry name" value="ZnF_PMZ"/>
    <property type="match status" value="1"/>
</dbReference>
<dbReference type="PROSITE" id="PS50158">
    <property type="entry name" value="ZF_CCHC"/>
    <property type="match status" value="1"/>
</dbReference>
<evidence type="ECO:0008006" key="10">
    <source>
        <dbReference type="Google" id="ProtNLM"/>
    </source>
</evidence>
<accession>A0A6D2I6P7</accession>
<protein>
    <recommendedName>
        <fullName evidence="10">SWIM-type domain-containing protein</fullName>
    </recommendedName>
</protein>
<dbReference type="GO" id="GO:0003676">
    <property type="term" value="F:nucleic acid binding"/>
    <property type="evidence" value="ECO:0007669"/>
    <property type="project" value="InterPro"/>
</dbReference>
<dbReference type="Pfam" id="PF10551">
    <property type="entry name" value="MULE"/>
    <property type="match status" value="1"/>
</dbReference>
<evidence type="ECO:0000313" key="8">
    <source>
        <dbReference type="EMBL" id="CAA7023978.1"/>
    </source>
</evidence>
<dbReference type="PANTHER" id="PTHR31973:SF187">
    <property type="entry name" value="MUTATOR TRANSPOSASE MUDRA PROTEIN"/>
    <property type="match status" value="1"/>
</dbReference>
<name>A0A6D2I6P7_9BRAS</name>
<evidence type="ECO:0000256" key="1">
    <source>
        <dbReference type="ARBA" id="ARBA00022723"/>
    </source>
</evidence>
<dbReference type="OrthoDB" id="1109743at2759"/>
<feature type="domain" description="CCHC-type" evidence="6">
    <location>
        <begin position="608"/>
        <end position="622"/>
    </location>
</feature>
<dbReference type="InterPro" id="IPR006564">
    <property type="entry name" value="Znf_PMZ"/>
</dbReference>
<keyword evidence="1" id="KW-0479">Metal-binding</keyword>
<dbReference type="Proteomes" id="UP000467841">
    <property type="component" value="Unassembled WGS sequence"/>
</dbReference>
<evidence type="ECO:0000259" key="6">
    <source>
        <dbReference type="PROSITE" id="PS50158"/>
    </source>
</evidence>
<evidence type="ECO:0000256" key="3">
    <source>
        <dbReference type="ARBA" id="ARBA00022833"/>
    </source>
</evidence>
<dbReference type="InterPro" id="IPR018289">
    <property type="entry name" value="MULE_transposase_dom"/>
</dbReference>
<dbReference type="EMBL" id="CACVBM020000854">
    <property type="protein sequence ID" value="CAA7023978.1"/>
    <property type="molecule type" value="Genomic_DNA"/>
</dbReference>
<dbReference type="GO" id="GO:0008270">
    <property type="term" value="F:zinc ion binding"/>
    <property type="evidence" value="ECO:0007669"/>
    <property type="project" value="UniProtKB-KW"/>
</dbReference>